<name>A0ACB7YIF2_9ERIC</name>
<evidence type="ECO:0000313" key="1">
    <source>
        <dbReference type="EMBL" id="KAH7853417.1"/>
    </source>
</evidence>
<dbReference type="Proteomes" id="UP000828048">
    <property type="component" value="Chromosome 11"/>
</dbReference>
<reference evidence="1 2" key="1">
    <citation type="journal article" date="2021" name="Hortic Res">
        <title>High-quality reference genome and annotation aids understanding of berry development for evergreen blueberry (Vaccinium darrowii).</title>
        <authorList>
            <person name="Yu J."/>
            <person name="Hulse-Kemp A.M."/>
            <person name="Babiker E."/>
            <person name="Staton M."/>
        </authorList>
    </citation>
    <scope>NUCLEOTIDE SEQUENCE [LARGE SCALE GENOMIC DNA]</scope>
    <source>
        <strain evidence="2">cv. NJ 8807/NJ 8810</strain>
        <tissue evidence="1">Young leaf</tissue>
    </source>
</reference>
<evidence type="ECO:0000313" key="2">
    <source>
        <dbReference type="Proteomes" id="UP000828048"/>
    </source>
</evidence>
<protein>
    <submittedName>
        <fullName evidence="1">Uncharacterized protein</fullName>
    </submittedName>
</protein>
<sequence length="559" mass="61752">MNLNRNQSFRCLVFFLILLIYSMDAQSLGPPTANLSTTWINKPSPSIHSATQVSTILSAESNGMAFVFGFYCNFDSSACLLSVLILPNTTPNVSGPSVEFAKPVWSANRDYPVKVSATLELTKDGDLILADADDTPVWSTNTTSKSVSGLTLAESGELVLFDDNNEAVWSSFDHPTDSLVDGQILFSGMELTASTSPSPSNSTKGLFSLAINGSQLIGYVDANPPQFYFFTDQLIHAPLFVFSQFKKLEPNGSLENGFLLFFMPGYAARFMKLEPNGHLVVYEWVSSQWDVVWDILTAYTGECGYPMVCGRYGVCTNGICSCPEAASNGTIHFKQLNNWQPNPGCEPVTPISCEHFKDHTLLELQNTDYFFFQSDMENVDIENCKLACLRNCSCKAAIFRYGSVDTPRGGCFLPSEIFSLRNTTGNNYNVTMSSNGTLKNLDRYQPEEDMHLLTLFKRKAEEDQLFDLVDKSSEDMQSHGAEVMEMLRIAAWCLQSEFTKRPSMSVVVKVLEGLMEVESNLVFCFTNPPAPRTDPVVDNNGDADNAPSVLLPLVLSGPR</sequence>
<proteinExistence type="predicted"/>
<organism evidence="1 2">
    <name type="scientific">Vaccinium darrowii</name>
    <dbReference type="NCBI Taxonomy" id="229202"/>
    <lineage>
        <taxon>Eukaryota</taxon>
        <taxon>Viridiplantae</taxon>
        <taxon>Streptophyta</taxon>
        <taxon>Embryophyta</taxon>
        <taxon>Tracheophyta</taxon>
        <taxon>Spermatophyta</taxon>
        <taxon>Magnoliopsida</taxon>
        <taxon>eudicotyledons</taxon>
        <taxon>Gunneridae</taxon>
        <taxon>Pentapetalae</taxon>
        <taxon>asterids</taxon>
        <taxon>Ericales</taxon>
        <taxon>Ericaceae</taxon>
        <taxon>Vaccinioideae</taxon>
        <taxon>Vaccinieae</taxon>
        <taxon>Vaccinium</taxon>
    </lineage>
</organism>
<dbReference type="EMBL" id="CM037161">
    <property type="protein sequence ID" value="KAH7853417.1"/>
    <property type="molecule type" value="Genomic_DNA"/>
</dbReference>
<keyword evidence="2" id="KW-1185">Reference proteome</keyword>
<comment type="caution">
    <text evidence="1">The sequence shown here is derived from an EMBL/GenBank/DDBJ whole genome shotgun (WGS) entry which is preliminary data.</text>
</comment>
<gene>
    <name evidence="1" type="ORF">Vadar_002202</name>
</gene>
<accession>A0ACB7YIF2</accession>